<dbReference type="CDD" id="cd14360">
    <property type="entry name" value="UBA_NAC_like_bac"/>
    <property type="match status" value="1"/>
</dbReference>
<reference evidence="2" key="2">
    <citation type="submission" date="2022-01" db="EMBL/GenBank/DDBJ databases">
        <title>Collection of gut derived symbiotic bacterial strains cultured from healthy donors.</title>
        <authorList>
            <person name="Lin H."/>
            <person name="Kohout C."/>
            <person name="Waligurski E."/>
            <person name="Pamer E.G."/>
        </authorList>
    </citation>
    <scope>NUCLEOTIDE SEQUENCE</scope>
    <source>
        <strain evidence="2">MSK.14.39</strain>
    </source>
</reference>
<reference evidence="3 4" key="1">
    <citation type="submission" date="2019-08" db="EMBL/GenBank/DDBJ databases">
        <title>In-depth cultivation of the pig gut microbiome towards novel bacterial diversity and tailored functional studies.</title>
        <authorList>
            <person name="Wylensek D."/>
            <person name="Hitch T.C.A."/>
            <person name="Clavel T."/>
        </authorList>
    </citation>
    <scope>NUCLEOTIDE SEQUENCE [LARGE SCALE GENOMIC DNA]</scope>
    <source>
        <strain evidence="3 4">Med78-601-WT-4W-RMD-3</strain>
    </source>
</reference>
<dbReference type="Proteomes" id="UP000462760">
    <property type="component" value="Unassembled WGS sequence"/>
</dbReference>
<dbReference type="RefSeq" id="WP_154484324.1">
    <property type="nucleotide sequence ID" value="NZ_JAJBNW010000021.1"/>
</dbReference>
<evidence type="ECO:0000313" key="4">
    <source>
        <dbReference type="Proteomes" id="UP000462760"/>
    </source>
</evidence>
<dbReference type="InterPro" id="IPR025642">
    <property type="entry name" value="DUF4342"/>
</dbReference>
<dbReference type="Pfam" id="PF14242">
    <property type="entry name" value="DUF4342"/>
    <property type="match status" value="1"/>
</dbReference>
<evidence type="ECO:0000259" key="1">
    <source>
        <dbReference type="Pfam" id="PF14242"/>
    </source>
</evidence>
<dbReference type="OrthoDB" id="129626at2"/>
<name>A0A844FHU2_9FIRM</name>
<dbReference type="AlphaFoldDB" id="A0A844FHU2"/>
<dbReference type="EMBL" id="VULR01000009">
    <property type="protein sequence ID" value="MSS43647.1"/>
    <property type="molecule type" value="Genomic_DNA"/>
</dbReference>
<keyword evidence="5" id="KW-1185">Reference proteome</keyword>
<dbReference type="SUPFAM" id="SSF46934">
    <property type="entry name" value="UBA-like"/>
    <property type="match status" value="1"/>
</dbReference>
<dbReference type="EMBL" id="JAKNID010000018">
    <property type="protein sequence ID" value="MCG4565055.1"/>
    <property type="molecule type" value="Genomic_DNA"/>
</dbReference>
<dbReference type="Proteomes" id="UP001108123">
    <property type="component" value="Unassembled WGS sequence"/>
</dbReference>
<sequence>MDTSLDKIDMIVERTGVSYKEAKEALEKNNGDVLEAIIYIENKNKSFTENIGNKGEKLLDKLKEYVRKGNVTKIIIKKEGETIMNIPVSAGTIGTILAPQIALLGFSVAFLSKCTFEIVKEDGEIININEAVEKEFSKDKGSTNKEDKEEL</sequence>
<dbReference type="InterPro" id="IPR009060">
    <property type="entry name" value="UBA-like_sf"/>
</dbReference>
<proteinExistence type="predicted"/>
<gene>
    <name evidence="3" type="ORF">FYJ27_07895</name>
    <name evidence="2" type="ORF">L0P62_06300</name>
</gene>
<accession>A0A844FHU2</accession>
<comment type="caution">
    <text evidence="3">The sequence shown here is derived from an EMBL/GenBank/DDBJ whole genome shotgun (WGS) entry which is preliminary data.</text>
</comment>
<evidence type="ECO:0000313" key="2">
    <source>
        <dbReference type="EMBL" id="MCG4565055.1"/>
    </source>
</evidence>
<feature type="domain" description="DUF4342" evidence="1">
    <location>
        <begin position="44"/>
        <end position="120"/>
    </location>
</feature>
<protein>
    <submittedName>
        <fullName evidence="3">DUF4342 domain-containing protein</fullName>
    </submittedName>
</protein>
<evidence type="ECO:0000313" key="5">
    <source>
        <dbReference type="Proteomes" id="UP001108123"/>
    </source>
</evidence>
<dbReference type="Gene3D" id="1.10.8.10">
    <property type="entry name" value="DNA helicase RuvA subunit, C-terminal domain"/>
    <property type="match status" value="1"/>
</dbReference>
<organism evidence="3 4">
    <name type="scientific">Anaerosalibacter bizertensis</name>
    <dbReference type="NCBI Taxonomy" id="932217"/>
    <lineage>
        <taxon>Bacteria</taxon>
        <taxon>Bacillati</taxon>
        <taxon>Bacillota</taxon>
        <taxon>Tissierellia</taxon>
        <taxon>Tissierellales</taxon>
        <taxon>Sporanaerobacteraceae</taxon>
        <taxon>Anaerosalibacter</taxon>
    </lineage>
</organism>
<evidence type="ECO:0000313" key="3">
    <source>
        <dbReference type="EMBL" id="MSS43647.1"/>
    </source>
</evidence>